<dbReference type="Pfam" id="PF00571">
    <property type="entry name" value="CBS"/>
    <property type="match status" value="2"/>
</dbReference>
<dbReference type="Proteomes" id="UP000002217">
    <property type="component" value="Chromosome"/>
</dbReference>
<dbReference type="PANTHER" id="PTHR43080:SF2">
    <property type="entry name" value="CBS DOMAIN-CONTAINING PROTEIN"/>
    <property type="match status" value="1"/>
</dbReference>
<dbReference type="Gene3D" id="3.10.580.10">
    <property type="entry name" value="CBS-domain"/>
    <property type="match status" value="1"/>
</dbReference>
<name>C8W5P7_DESAS</name>
<dbReference type="EMBL" id="CP001720">
    <property type="protein sequence ID" value="ACV64047.1"/>
    <property type="molecule type" value="Genomic_DNA"/>
</dbReference>
<reference evidence="4 5" key="1">
    <citation type="journal article" date="2009" name="Stand. Genomic Sci.">
        <title>Complete genome sequence of Desulfotomaculum acetoxidans type strain (5575).</title>
        <authorList>
            <person name="Spring S."/>
            <person name="Lapidus A."/>
            <person name="Schroder M."/>
            <person name="Gleim D."/>
            <person name="Sims D."/>
            <person name="Meincke L."/>
            <person name="Glavina Del Rio T."/>
            <person name="Tice H."/>
            <person name="Copeland A."/>
            <person name="Cheng J.F."/>
            <person name="Lucas S."/>
            <person name="Chen F."/>
            <person name="Nolan M."/>
            <person name="Bruce D."/>
            <person name="Goodwin L."/>
            <person name="Pitluck S."/>
            <person name="Ivanova N."/>
            <person name="Mavromatis K."/>
            <person name="Mikhailova N."/>
            <person name="Pati A."/>
            <person name="Chen A."/>
            <person name="Palaniappan K."/>
            <person name="Land M."/>
            <person name="Hauser L."/>
            <person name="Chang Y.J."/>
            <person name="Jeffries C.D."/>
            <person name="Chain P."/>
            <person name="Saunders E."/>
            <person name="Brettin T."/>
            <person name="Detter J.C."/>
            <person name="Goker M."/>
            <person name="Bristow J."/>
            <person name="Eisen J.A."/>
            <person name="Markowitz V."/>
            <person name="Hugenholtz P."/>
            <person name="Kyrpides N.C."/>
            <person name="Klenk H.P."/>
            <person name="Han C."/>
        </authorList>
    </citation>
    <scope>NUCLEOTIDE SEQUENCE [LARGE SCALE GENOMIC DNA]</scope>
    <source>
        <strain evidence="5">ATCC 49208 / DSM 771 / VKM B-1644</strain>
    </source>
</reference>
<dbReference type="InterPro" id="IPR046342">
    <property type="entry name" value="CBS_dom_sf"/>
</dbReference>
<feature type="domain" description="CBS" evidence="3">
    <location>
        <begin position="74"/>
        <end position="129"/>
    </location>
</feature>
<protein>
    <submittedName>
        <fullName evidence="4">CBS domain-containing protein</fullName>
    </submittedName>
</protein>
<keyword evidence="1 2" id="KW-0129">CBS domain</keyword>
<dbReference type="PANTHER" id="PTHR43080">
    <property type="entry name" value="CBS DOMAIN-CONTAINING PROTEIN CBSX3, MITOCHONDRIAL"/>
    <property type="match status" value="1"/>
</dbReference>
<dbReference type="PROSITE" id="PS51371">
    <property type="entry name" value="CBS"/>
    <property type="match status" value="2"/>
</dbReference>
<evidence type="ECO:0000256" key="1">
    <source>
        <dbReference type="ARBA" id="ARBA00023122"/>
    </source>
</evidence>
<accession>C8W5P7</accession>
<gene>
    <name evidence="4" type="ordered locus">Dtox_3316</name>
</gene>
<sequence length="144" mass="15077">MAQSLQEIMSKNVATITPQQTVAEAAQLMSQHNIGSLPVVENGQCVGMLTDRDITLRAAAKGANAATTKVGAVMTKEVITAAPQMDVNEASKLMADKQIRRLPVVENNQVTGIVAIGDIAAQSIYQDEAGEALSDISKSPATLS</sequence>
<dbReference type="CDD" id="cd04622">
    <property type="entry name" value="CBS_pair_HRP1_like"/>
    <property type="match status" value="1"/>
</dbReference>
<dbReference type="HOGENOM" id="CLU_040681_12_0_9"/>
<feature type="domain" description="CBS" evidence="3">
    <location>
        <begin position="9"/>
        <end position="67"/>
    </location>
</feature>
<dbReference type="SMART" id="SM00116">
    <property type="entry name" value="CBS"/>
    <property type="match status" value="2"/>
</dbReference>
<dbReference type="OrthoDB" id="9802114at2"/>
<dbReference type="InterPro" id="IPR000644">
    <property type="entry name" value="CBS_dom"/>
</dbReference>
<evidence type="ECO:0000313" key="5">
    <source>
        <dbReference type="Proteomes" id="UP000002217"/>
    </source>
</evidence>
<dbReference type="KEGG" id="dae:Dtox_3316"/>
<dbReference type="AlphaFoldDB" id="C8W5P7"/>
<dbReference type="RefSeq" id="WP_015758737.1">
    <property type="nucleotide sequence ID" value="NC_013216.1"/>
</dbReference>
<keyword evidence="5" id="KW-1185">Reference proteome</keyword>
<proteinExistence type="predicted"/>
<evidence type="ECO:0000259" key="3">
    <source>
        <dbReference type="PROSITE" id="PS51371"/>
    </source>
</evidence>
<dbReference type="eggNOG" id="COG0517">
    <property type="taxonomic scope" value="Bacteria"/>
</dbReference>
<evidence type="ECO:0000256" key="2">
    <source>
        <dbReference type="PROSITE-ProRule" id="PRU00703"/>
    </source>
</evidence>
<evidence type="ECO:0000313" key="4">
    <source>
        <dbReference type="EMBL" id="ACV64047.1"/>
    </source>
</evidence>
<dbReference type="STRING" id="485916.Dtox_3316"/>
<organism evidence="4 5">
    <name type="scientific">Desulfofarcimen acetoxidans (strain ATCC 49208 / DSM 771 / KCTC 5769 / VKM B-1644 / 5575)</name>
    <name type="common">Desulfotomaculum acetoxidans</name>
    <dbReference type="NCBI Taxonomy" id="485916"/>
    <lineage>
        <taxon>Bacteria</taxon>
        <taxon>Bacillati</taxon>
        <taxon>Bacillota</taxon>
        <taxon>Clostridia</taxon>
        <taxon>Eubacteriales</taxon>
        <taxon>Peptococcaceae</taxon>
        <taxon>Desulfofarcimen</taxon>
    </lineage>
</organism>
<dbReference type="InterPro" id="IPR051257">
    <property type="entry name" value="Diverse_CBS-Domain"/>
</dbReference>
<dbReference type="SUPFAM" id="SSF54631">
    <property type="entry name" value="CBS-domain pair"/>
    <property type="match status" value="1"/>
</dbReference>